<proteinExistence type="predicted"/>
<accession>A0A8S5S1D1</accession>
<reference evidence="1" key="1">
    <citation type="journal article" date="2021" name="Proc. Natl. Acad. Sci. U.S.A.">
        <title>A Catalog of Tens of Thousands of Viruses from Human Metagenomes Reveals Hidden Associations with Chronic Diseases.</title>
        <authorList>
            <person name="Tisza M.J."/>
            <person name="Buck C.B."/>
        </authorList>
    </citation>
    <scope>NUCLEOTIDE SEQUENCE</scope>
    <source>
        <strain evidence="1">Ct8Lf7</strain>
    </source>
</reference>
<dbReference type="EMBL" id="BK032511">
    <property type="protein sequence ID" value="DAF44490.1"/>
    <property type="molecule type" value="Genomic_DNA"/>
</dbReference>
<name>A0A8S5S1D1_9CAUD</name>
<sequence length="63" mass="7315">MYPSPMHNAIKIDFFLNSIYQIIWVIKILSLFVRGSPCLELPTGLSYKYGGVPRFHTVSNNYY</sequence>
<organism evidence="1">
    <name type="scientific">Podoviridae sp. ct8Lf7</name>
    <dbReference type="NCBI Taxonomy" id="2827723"/>
    <lineage>
        <taxon>Viruses</taxon>
        <taxon>Duplodnaviria</taxon>
        <taxon>Heunggongvirae</taxon>
        <taxon>Uroviricota</taxon>
        <taxon>Caudoviricetes</taxon>
    </lineage>
</organism>
<protein>
    <submittedName>
        <fullName evidence="1">Uncharacterized protein</fullName>
    </submittedName>
</protein>
<evidence type="ECO:0000313" key="1">
    <source>
        <dbReference type="EMBL" id="DAF44490.1"/>
    </source>
</evidence>